<keyword evidence="1" id="KW-0732">Signal</keyword>
<proteinExistence type="predicted"/>
<accession>A0A0H4VJJ8</accession>
<dbReference type="Proteomes" id="UP000059113">
    <property type="component" value="Chromosome"/>
</dbReference>
<dbReference type="RefSeq" id="WP_048884958.1">
    <property type="nucleotide sequence ID" value="NZ_CP011310.1"/>
</dbReference>
<reference evidence="4" key="2">
    <citation type="submission" date="2015-04" db="EMBL/GenBank/DDBJ databases">
        <title>The complete genome sequence of Erythrobacter sp. s21-N3.</title>
        <authorList>
            <person name="Zhuang L."/>
            <person name="Liu Y."/>
            <person name="Shao Z."/>
        </authorList>
    </citation>
    <scope>NUCLEOTIDE SEQUENCE [LARGE SCALE GENOMIC DNA]</scope>
    <source>
        <strain evidence="4">s21-N3</strain>
    </source>
</reference>
<dbReference type="STRING" id="1648404.CP97_04425"/>
<dbReference type="Pfam" id="PF09917">
    <property type="entry name" value="DUF2147"/>
    <property type="match status" value="1"/>
</dbReference>
<gene>
    <name evidence="3" type="ORF">CP97_04425</name>
</gene>
<reference evidence="3 4" key="1">
    <citation type="journal article" date="2015" name="Int. J. Syst. Evol. Microbiol.">
        <title>Erythrobacter atlanticus sp. nov., a bacterium from ocean sediment able to degrade polycyclic aromatic hydrocarbons.</title>
        <authorList>
            <person name="Zhuang L."/>
            <person name="Liu Y."/>
            <person name="Wang L."/>
            <person name="Wang W."/>
            <person name="Shao Z."/>
        </authorList>
    </citation>
    <scope>NUCLEOTIDE SEQUENCE [LARGE SCALE GENOMIC DNA]</scope>
    <source>
        <strain evidence="4">s21-N3</strain>
    </source>
</reference>
<dbReference type="PANTHER" id="PTHR36919">
    <property type="entry name" value="BLR1215 PROTEIN"/>
    <property type="match status" value="1"/>
</dbReference>
<evidence type="ECO:0000259" key="2">
    <source>
        <dbReference type="Pfam" id="PF09917"/>
    </source>
</evidence>
<name>A0A0H4VJJ8_9SPHN</name>
<dbReference type="AlphaFoldDB" id="A0A0H4VJJ8"/>
<evidence type="ECO:0000313" key="3">
    <source>
        <dbReference type="EMBL" id="AKQ43164.2"/>
    </source>
</evidence>
<organism evidence="3 4">
    <name type="scientific">Aurantiacibacter atlanticus</name>
    <dbReference type="NCBI Taxonomy" id="1648404"/>
    <lineage>
        <taxon>Bacteria</taxon>
        <taxon>Pseudomonadati</taxon>
        <taxon>Pseudomonadota</taxon>
        <taxon>Alphaproteobacteria</taxon>
        <taxon>Sphingomonadales</taxon>
        <taxon>Erythrobacteraceae</taxon>
        <taxon>Aurantiacibacter</taxon>
    </lineage>
</organism>
<protein>
    <recommendedName>
        <fullName evidence="2">DUF2147 domain-containing protein</fullName>
    </recommendedName>
</protein>
<dbReference type="Gene3D" id="2.40.128.520">
    <property type="match status" value="1"/>
</dbReference>
<feature type="signal peptide" evidence="1">
    <location>
        <begin position="1"/>
        <end position="27"/>
    </location>
</feature>
<feature type="chain" id="PRO_5007772119" description="DUF2147 domain-containing protein" evidence="1">
    <location>
        <begin position="28"/>
        <end position="144"/>
    </location>
</feature>
<dbReference type="KEGG" id="ery:CP97_04425"/>
<dbReference type="InterPro" id="IPR019223">
    <property type="entry name" value="DUF2147"/>
</dbReference>
<evidence type="ECO:0000256" key="1">
    <source>
        <dbReference type="SAM" id="SignalP"/>
    </source>
</evidence>
<feature type="domain" description="DUF2147" evidence="2">
    <location>
        <begin position="37"/>
        <end position="141"/>
    </location>
</feature>
<sequence>MIIRRVTFAPIAMAAASLFLLSASAPAQRSIDGTYIDQGGYVEITVAPCGNARCGDTTRIVRTKPGESNRDRHNDDPSLRNRPIVGVEILQDLRWDDGAWRGRVYNPEDGGTYRAEVRPAANGALEVKGCVTLFCRTVTWSAAR</sequence>
<dbReference type="EMBL" id="CP011310">
    <property type="protein sequence ID" value="AKQ43164.2"/>
    <property type="molecule type" value="Genomic_DNA"/>
</dbReference>
<keyword evidence="4" id="KW-1185">Reference proteome</keyword>
<dbReference type="PANTHER" id="PTHR36919:SF2">
    <property type="entry name" value="BLL6627 PROTEIN"/>
    <property type="match status" value="1"/>
</dbReference>
<evidence type="ECO:0000313" key="4">
    <source>
        <dbReference type="Proteomes" id="UP000059113"/>
    </source>
</evidence>